<dbReference type="SMART" id="SM00360">
    <property type="entry name" value="RRM"/>
    <property type="match status" value="1"/>
</dbReference>
<dbReference type="OrthoDB" id="252020at2759"/>
<dbReference type="InterPro" id="IPR000504">
    <property type="entry name" value="RRM_dom"/>
</dbReference>
<dbReference type="GO" id="GO:0005737">
    <property type="term" value="C:cytoplasm"/>
    <property type="evidence" value="ECO:0007669"/>
    <property type="project" value="TreeGrafter"/>
</dbReference>
<comment type="caution">
    <text evidence="5">The sequence shown here is derived from an EMBL/GenBank/DDBJ whole genome shotgun (WGS) entry which is preliminary data.</text>
</comment>
<evidence type="ECO:0000256" key="3">
    <source>
        <dbReference type="SAM" id="MobiDB-lite"/>
    </source>
</evidence>
<keyword evidence="6" id="KW-1185">Reference proteome</keyword>
<feature type="region of interest" description="Disordered" evidence="3">
    <location>
        <begin position="1"/>
        <end position="27"/>
    </location>
</feature>
<dbReference type="EMBL" id="PJQD01000145">
    <property type="protein sequence ID" value="POY70095.1"/>
    <property type="molecule type" value="Genomic_DNA"/>
</dbReference>
<protein>
    <recommendedName>
        <fullName evidence="4">RRM domain-containing protein</fullName>
    </recommendedName>
</protein>
<dbReference type="Proteomes" id="UP000237144">
    <property type="component" value="Unassembled WGS sequence"/>
</dbReference>
<evidence type="ECO:0000256" key="1">
    <source>
        <dbReference type="ARBA" id="ARBA00022884"/>
    </source>
</evidence>
<keyword evidence="1 2" id="KW-0694">RNA-binding</keyword>
<dbReference type="PANTHER" id="PTHR15481:SF0">
    <property type="entry name" value="LD23870P-RELATED"/>
    <property type="match status" value="1"/>
</dbReference>
<evidence type="ECO:0000256" key="2">
    <source>
        <dbReference type="PROSITE-ProRule" id="PRU00176"/>
    </source>
</evidence>
<dbReference type="Gene3D" id="3.30.70.330">
    <property type="match status" value="1"/>
</dbReference>
<organism evidence="5 6">
    <name type="scientific">Rhodotorula taiwanensis</name>
    <dbReference type="NCBI Taxonomy" id="741276"/>
    <lineage>
        <taxon>Eukaryota</taxon>
        <taxon>Fungi</taxon>
        <taxon>Dikarya</taxon>
        <taxon>Basidiomycota</taxon>
        <taxon>Pucciniomycotina</taxon>
        <taxon>Microbotryomycetes</taxon>
        <taxon>Sporidiobolales</taxon>
        <taxon>Sporidiobolaceae</taxon>
        <taxon>Rhodotorula</taxon>
    </lineage>
</organism>
<sequence length="141" mass="15114">MPRSQSPARSYSRSPSRSRSPTPNTADTVRITKLTKNVTSVHLEEIFDVYGKIVDIDLPVNKRLGTHKGTAWVTFASPAAAAKAADYMDSAQVDGSVISVVIEPPSPRVRHLHLEVAYQVGVRAGAAAVARDLLVELAIGP</sequence>
<dbReference type="GO" id="GO:0005654">
    <property type="term" value="C:nucleoplasm"/>
    <property type="evidence" value="ECO:0007669"/>
    <property type="project" value="TreeGrafter"/>
</dbReference>
<evidence type="ECO:0000313" key="6">
    <source>
        <dbReference type="Proteomes" id="UP000237144"/>
    </source>
</evidence>
<evidence type="ECO:0000259" key="4">
    <source>
        <dbReference type="PROSITE" id="PS50102"/>
    </source>
</evidence>
<dbReference type="PANTHER" id="PTHR15481">
    <property type="entry name" value="RIBONUCLEIC ACID BINDING PROTEIN S1"/>
    <property type="match status" value="1"/>
</dbReference>
<dbReference type="AlphaFoldDB" id="A0A2S5B011"/>
<reference evidence="5 6" key="1">
    <citation type="journal article" date="2018" name="Front. Microbiol.">
        <title>Prospects for Fungal Bioremediation of Acidic Radioactive Waste Sites: Characterization and Genome Sequence of Rhodotorula taiwanensis MD1149.</title>
        <authorList>
            <person name="Tkavc R."/>
            <person name="Matrosova V.Y."/>
            <person name="Grichenko O.E."/>
            <person name="Gostincar C."/>
            <person name="Volpe R.P."/>
            <person name="Klimenkova P."/>
            <person name="Gaidamakova E.K."/>
            <person name="Zhou C.E."/>
            <person name="Stewart B.J."/>
            <person name="Lyman M.G."/>
            <person name="Malfatti S.A."/>
            <person name="Rubinfeld B."/>
            <person name="Courtot M."/>
            <person name="Singh J."/>
            <person name="Dalgard C.L."/>
            <person name="Hamilton T."/>
            <person name="Frey K.G."/>
            <person name="Gunde-Cimerman N."/>
            <person name="Dugan L."/>
            <person name="Daly M.J."/>
        </authorList>
    </citation>
    <scope>NUCLEOTIDE SEQUENCE [LARGE SCALE GENOMIC DNA]</scope>
    <source>
        <strain evidence="5 6">MD1149</strain>
    </source>
</reference>
<dbReference type="GO" id="GO:0003723">
    <property type="term" value="F:RNA binding"/>
    <property type="evidence" value="ECO:0007669"/>
    <property type="project" value="UniProtKB-UniRule"/>
</dbReference>
<dbReference type="SUPFAM" id="SSF54928">
    <property type="entry name" value="RNA-binding domain, RBD"/>
    <property type="match status" value="1"/>
</dbReference>
<accession>A0A2S5B011</accession>
<gene>
    <name evidence="5" type="ORF">BMF94_6869</name>
</gene>
<dbReference type="InterPro" id="IPR035979">
    <property type="entry name" value="RBD_domain_sf"/>
</dbReference>
<feature type="compositionally biased region" description="Low complexity" evidence="3">
    <location>
        <begin position="1"/>
        <end position="23"/>
    </location>
</feature>
<evidence type="ECO:0000313" key="5">
    <source>
        <dbReference type="EMBL" id="POY70095.1"/>
    </source>
</evidence>
<dbReference type="GO" id="GO:0000398">
    <property type="term" value="P:mRNA splicing, via spliceosome"/>
    <property type="evidence" value="ECO:0007669"/>
    <property type="project" value="TreeGrafter"/>
</dbReference>
<dbReference type="GO" id="GO:0061574">
    <property type="term" value="C:ASAP complex"/>
    <property type="evidence" value="ECO:0007669"/>
    <property type="project" value="TreeGrafter"/>
</dbReference>
<dbReference type="PROSITE" id="PS50102">
    <property type="entry name" value="RRM"/>
    <property type="match status" value="1"/>
</dbReference>
<name>A0A2S5B011_9BASI</name>
<dbReference type="InterPro" id="IPR012677">
    <property type="entry name" value="Nucleotide-bd_a/b_plait_sf"/>
</dbReference>
<proteinExistence type="predicted"/>
<dbReference type="Pfam" id="PF00076">
    <property type="entry name" value="RRM_1"/>
    <property type="match status" value="1"/>
</dbReference>
<feature type="domain" description="RRM" evidence="4">
    <location>
        <begin position="27"/>
        <end position="105"/>
    </location>
</feature>
<dbReference type="STRING" id="741276.A0A2S5B011"/>